<comment type="caution">
    <text evidence="1">The sequence shown here is derived from an EMBL/GenBank/DDBJ whole genome shotgun (WGS) entry which is preliminary data.</text>
</comment>
<name>A0ABS9VBH0_9BACT</name>
<protein>
    <submittedName>
        <fullName evidence="1">Uncharacterized protein</fullName>
    </submittedName>
</protein>
<accession>A0ABS9VBH0</accession>
<sequence length="62" mass="7265">MVKDKLLLKKLESHGLHIVPYAWGTDLKKGVVKIEITYEGNDYSLLFQQNTEKKEWYLVNAK</sequence>
<keyword evidence="2" id="KW-1185">Reference proteome</keyword>
<organism evidence="1 2">
    <name type="scientific">Belliella alkalica</name>
    <dbReference type="NCBI Taxonomy" id="1730871"/>
    <lineage>
        <taxon>Bacteria</taxon>
        <taxon>Pseudomonadati</taxon>
        <taxon>Bacteroidota</taxon>
        <taxon>Cytophagia</taxon>
        <taxon>Cytophagales</taxon>
        <taxon>Cyclobacteriaceae</taxon>
        <taxon>Belliella</taxon>
    </lineage>
</organism>
<reference evidence="1" key="1">
    <citation type="submission" date="2022-03" db="EMBL/GenBank/DDBJ databases">
        <title>De novo assembled genomes of Belliella spp. (Cyclobacteriaceae) strains.</title>
        <authorList>
            <person name="Szabo A."/>
            <person name="Korponai K."/>
            <person name="Felfoldi T."/>
        </authorList>
    </citation>
    <scope>NUCLEOTIDE SEQUENCE</scope>
    <source>
        <strain evidence="1">DSM 111903</strain>
    </source>
</reference>
<dbReference type="EMBL" id="JAKZGO010000007">
    <property type="protein sequence ID" value="MCH7413777.1"/>
    <property type="molecule type" value="Genomic_DNA"/>
</dbReference>
<dbReference type="Proteomes" id="UP001165430">
    <property type="component" value="Unassembled WGS sequence"/>
</dbReference>
<evidence type="ECO:0000313" key="1">
    <source>
        <dbReference type="EMBL" id="MCH7413777.1"/>
    </source>
</evidence>
<proteinExistence type="predicted"/>
<dbReference type="RefSeq" id="WP_241411816.1">
    <property type="nucleotide sequence ID" value="NZ_JAKZGO010000007.1"/>
</dbReference>
<gene>
    <name evidence="1" type="ORF">MM213_09800</name>
</gene>
<evidence type="ECO:0000313" key="2">
    <source>
        <dbReference type="Proteomes" id="UP001165430"/>
    </source>
</evidence>